<sequence length="454" mass="52159">MIGNICLFSSKPFRSLYNSWANNHYRNGIIITASGGTTISHYYNKSNKSRMCTTLRNRFHRQNPAPQRRLKMSIAGIVHVIAFCIAYGAYHVYWTFESFSKTKRPDLARMVIDLTNQYAGCCLVVTLVSAALVNQHLLMKLINTLFEIDDLLMSRLNIAARNGRWLLHIATLLIASLIIKITIGVWFYSVNIRQQNSITIVNLLLLRHVPRLMCLISELQYIALVLLIKDRYIALQGALAVIKMPSNDNGEGKTKEKLRTVNRLAPKFHYPKGFIEQDDTSMAAGNDCRPKNVTNQSMTGKLDGLHHRLKCQARTNQLRHIYEIYLRLRETIQLTNRSFGVRNLILILYHFETVVEMSYMACMIWVFCVIRQHSLNNILHFFFRCSPMTCPTANWRWVICMDQGNPSIGFNLLDQRFDCLGLFDVDLSLFYGIVGAMTTYLIILIQFRNLGSLG</sequence>
<keyword evidence="7 8" id="KW-0807">Transducer</keyword>
<evidence type="ECO:0000256" key="1">
    <source>
        <dbReference type="ARBA" id="ARBA00004651"/>
    </source>
</evidence>
<dbReference type="eggNOG" id="ENOG502TD5R">
    <property type="taxonomic scope" value="Eukaryota"/>
</dbReference>
<name>J9HYV4_AEDAE</name>
<evidence type="ECO:0000256" key="3">
    <source>
        <dbReference type="ARBA" id="ARBA00022692"/>
    </source>
</evidence>
<evidence type="ECO:0000256" key="6">
    <source>
        <dbReference type="ARBA" id="ARBA00023170"/>
    </source>
</evidence>
<dbReference type="Proteomes" id="UP000682892">
    <property type="component" value="Chromosome 3"/>
</dbReference>
<dbReference type="GO" id="GO:0007165">
    <property type="term" value="P:signal transduction"/>
    <property type="evidence" value="ECO:0007669"/>
    <property type="project" value="UniProtKB-KW"/>
</dbReference>
<comment type="function">
    <text evidence="8">Gustatory receptor which mediates acceptance or avoidance behavior, depending on its substrates.</text>
</comment>
<keyword evidence="2 8" id="KW-1003">Cell membrane</keyword>
<dbReference type="GO" id="GO:0007635">
    <property type="term" value="P:chemosensory behavior"/>
    <property type="evidence" value="ECO:0007669"/>
    <property type="project" value="TreeGrafter"/>
</dbReference>
<keyword evidence="5 8" id="KW-0472">Membrane</keyword>
<evidence type="ECO:0000256" key="4">
    <source>
        <dbReference type="ARBA" id="ARBA00022989"/>
    </source>
</evidence>
<accession>J9HYV4</accession>
<dbReference type="GO" id="GO:0008049">
    <property type="term" value="P:male courtship behavior"/>
    <property type="evidence" value="ECO:0007669"/>
    <property type="project" value="TreeGrafter"/>
</dbReference>
<reference evidence="9" key="3">
    <citation type="submission" date="2012-09" db="EMBL/GenBank/DDBJ databases">
        <authorList>
            <consortium name="VectorBase"/>
        </authorList>
    </citation>
    <scope>NUCLEOTIDE SEQUENCE</scope>
    <source>
        <strain evidence="9">Liverpool</strain>
    </source>
</reference>
<feature type="non-terminal residue" evidence="9">
    <location>
        <position position="1"/>
    </location>
</feature>
<feature type="transmembrane region" description="Helical" evidence="8">
    <location>
        <begin position="208"/>
        <end position="228"/>
    </location>
</feature>
<evidence type="ECO:0000256" key="7">
    <source>
        <dbReference type="ARBA" id="ARBA00023224"/>
    </source>
</evidence>
<gene>
    <name evidence="9" type="primary">GPRgr63</name>
    <name evidence="9" type="ORF">AaeL_AAEL017565</name>
</gene>
<dbReference type="GO" id="GO:0030424">
    <property type="term" value="C:axon"/>
    <property type="evidence" value="ECO:0007669"/>
    <property type="project" value="TreeGrafter"/>
</dbReference>
<evidence type="ECO:0000313" key="10">
    <source>
        <dbReference type="Proteomes" id="UP000682892"/>
    </source>
</evidence>
<comment type="caution">
    <text evidence="8">Lacks conserved residue(s) required for the propagation of feature annotation.</text>
</comment>
<dbReference type="GO" id="GO:0030425">
    <property type="term" value="C:dendrite"/>
    <property type="evidence" value="ECO:0007669"/>
    <property type="project" value="TreeGrafter"/>
</dbReference>
<feature type="transmembrane region" description="Helical" evidence="8">
    <location>
        <begin position="429"/>
        <end position="447"/>
    </location>
</feature>
<protein>
    <recommendedName>
        <fullName evidence="8">Gustatory receptor</fullName>
    </recommendedName>
</protein>
<feature type="transmembrane region" description="Helical" evidence="8">
    <location>
        <begin position="74"/>
        <end position="94"/>
    </location>
</feature>
<dbReference type="GO" id="GO:0050909">
    <property type="term" value="P:sensory perception of taste"/>
    <property type="evidence" value="ECO:0007669"/>
    <property type="project" value="InterPro"/>
</dbReference>
<dbReference type="GO" id="GO:0005886">
    <property type="term" value="C:plasma membrane"/>
    <property type="evidence" value="ECO:0007669"/>
    <property type="project" value="UniProtKB-SubCell"/>
</dbReference>
<keyword evidence="6 8" id="KW-0675">Receptor</keyword>
<dbReference type="EMBL" id="CH477423">
    <property type="protein sequence ID" value="EJY57670.1"/>
    <property type="molecule type" value="Genomic_DNA"/>
</dbReference>
<dbReference type="PANTHER" id="PTHR21143">
    <property type="entry name" value="INVERTEBRATE GUSTATORY RECEPTOR"/>
    <property type="match status" value="1"/>
</dbReference>
<feature type="transmembrane region" description="Helical" evidence="8">
    <location>
        <begin position="114"/>
        <end position="133"/>
    </location>
</feature>
<organism evidence="9 10">
    <name type="scientific">Aedes aegypti</name>
    <name type="common">Yellowfever mosquito</name>
    <name type="synonym">Culex aegypti</name>
    <dbReference type="NCBI Taxonomy" id="7159"/>
    <lineage>
        <taxon>Eukaryota</taxon>
        <taxon>Metazoa</taxon>
        <taxon>Ecdysozoa</taxon>
        <taxon>Arthropoda</taxon>
        <taxon>Hexapoda</taxon>
        <taxon>Insecta</taxon>
        <taxon>Pterygota</taxon>
        <taxon>Neoptera</taxon>
        <taxon>Endopterygota</taxon>
        <taxon>Diptera</taxon>
        <taxon>Nematocera</taxon>
        <taxon>Culicoidea</taxon>
        <taxon>Culicidae</taxon>
        <taxon>Culicinae</taxon>
        <taxon>Aedini</taxon>
        <taxon>Aedes</taxon>
        <taxon>Stegomyia</taxon>
    </lineage>
</organism>
<evidence type="ECO:0000256" key="5">
    <source>
        <dbReference type="ARBA" id="ARBA00023136"/>
    </source>
</evidence>
<comment type="subcellular location">
    <subcellularLocation>
        <location evidence="1 8">Cell membrane</location>
        <topology evidence="1 8">Multi-pass membrane protein</topology>
    </subcellularLocation>
</comment>
<reference evidence="9" key="2">
    <citation type="journal article" date="2007" name="Science">
        <title>Genome sequence of Aedes aegypti, a major arbovirus vector.</title>
        <authorList>
            <person name="Nene V."/>
            <person name="Wortman J.R."/>
            <person name="Lawson D."/>
            <person name="Haas B."/>
            <person name="Kodira C."/>
            <person name="Tu Z.J."/>
            <person name="Loftus B."/>
            <person name="Xi Z."/>
            <person name="Megy K."/>
            <person name="Grabherr M."/>
            <person name="Ren Q."/>
            <person name="Zdobnov E.M."/>
            <person name="Lobo N.F."/>
            <person name="Campbell K.S."/>
            <person name="Brown S.E."/>
            <person name="Bonaldo M.F."/>
            <person name="Zhu J."/>
            <person name="Sinkins S.P."/>
            <person name="Hogenkamp D.G."/>
            <person name="Amedeo P."/>
            <person name="Arensburger P."/>
            <person name="Atkinson P.W."/>
            <person name="Bidwell S."/>
            <person name="Biedler J."/>
            <person name="Birney E."/>
            <person name="Bruggner R.V."/>
            <person name="Costas J."/>
            <person name="Coy M.R."/>
            <person name="Crabtree J."/>
            <person name="Crawford M."/>
            <person name="Debruyn B."/>
            <person name="Decaprio D."/>
            <person name="Eiglmeier K."/>
            <person name="Eisenstadt E."/>
            <person name="El-Dorry H."/>
            <person name="Gelbart W.M."/>
            <person name="Gomes S.L."/>
            <person name="Hammond M."/>
            <person name="Hannick L.I."/>
            <person name="Hogan J.R."/>
            <person name="Holmes M.H."/>
            <person name="Jaffe D."/>
            <person name="Johnston J.S."/>
            <person name="Kennedy R.C."/>
            <person name="Koo H."/>
            <person name="Kravitz S."/>
            <person name="Kriventseva E.V."/>
            <person name="Kulp D."/>
            <person name="Labutti K."/>
            <person name="Lee E."/>
            <person name="Li S."/>
            <person name="Lovin D.D."/>
            <person name="Mao C."/>
            <person name="Mauceli E."/>
            <person name="Menck C.F."/>
            <person name="Miller J.R."/>
            <person name="Montgomery P."/>
            <person name="Mori A."/>
            <person name="Nascimento A.L."/>
            <person name="Naveira H.F."/>
            <person name="Nusbaum C."/>
            <person name="O'leary S."/>
            <person name="Orvis J."/>
            <person name="Pertea M."/>
            <person name="Quesneville H."/>
            <person name="Reidenbach K.R."/>
            <person name="Rogers Y.H."/>
            <person name="Roth C.W."/>
            <person name="Schneider J.R."/>
            <person name="Schatz M."/>
            <person name="Shumway M."/>
            <person name="Stanke M."/>
            <person name="Stinson E.O."/>
            <person name="Tubio J.M."/>
            <person name="Vanzee J.P."/>
            <person name="Verjovski-Almeida S."/>
            <person name="Werner D."/>
            <person name="White O."/>
            <person name="Wyder S."/>
            <person name="Zeng Q."/>
            <person name="Zhao Q."/>
            <person name="Zhao Y."/>
            <person name="Hill C.A."/>
            <person name="Raikhel A.S."/>
            <person name="Soares M.B."/>
            <person name="Knudson D.L."/>
            <person name="Lee N.H."/>
            <person name="Galagan J."/>
            <person name="Salzberg S.L."/>
            <person name="Paulsen I.T."/>
            <person name="Dimopoulos G."/>
            <person name="Collins F.H."/>
            <person name="Birren B."/>
            <person name="Fraser-Liggett C.M."/>
            <person name="Severson D.W."/>
        </authorList>
    </citation>
    <scope>NUCLEOTIDE SEQUENCE [LARGE SCALE GENOMIC DNA]</scope>
    <source>
        <strain evidence="9">Liverpool</strain>
    </source>
</reference>
<evidence type="ECO:0000256" key="2">
    <source>
        <dbReference type="ARBA" id="ARBA00022475"/>
    </source>
</evidence>
<keyword evidence="4 8" id="KW-1133">Transmembrane helix</keyword>
<dbReference type="GO" id="GO:0043025">
    <property type="term" value="C:neuronal cell body"/>
    <property type="evidence" value="ECO:0007669"/>
    <property type="project" value="TreeGrafter"/>
</dbReference>
<reference evidence="9" key="1">
    <citation type="submission" date="2005-10" db="EMBL/GenBank/DDBJ databases">
        <authorList>
            <person name="Loftus B.J."/>
            <person name="Nene V.M."/>
            <person name="Hannick L.I."/>
            <person name="Bidwell S."/>
            <person name="Haas B."/>
            <person name="Amedeo P."/>
            <person name="Orvis J."/>
            <person name="Wortman J.R."/>
            <person name="White O.R."/>
            <person name="Salzberg S."/>
            <person name="Shumway M."/>
            <person name="Koo H."/>
            <person name="Zhao Y."/>
            <person name="Holmes M."/>
            <person name="Miller J."/>
            <person name="Schatz M."/>
            <person name="Pop M."/>
            <person name="Pai G."/>
            <person name="Utterback T."/>
            <person name="Rogers Y.-H."/>
            <person name="Kravitz S."/>
            <person name="Fraser C.M."/>
        </authorList>
    </citation>
    <scope>NUCLEOTIDE SEQUENCE</scope>
    <source>
        <strain evidence="9">Liverpool</strain>
    </source>
</reference>
<comment type="similarity">
    <text evidence="8">Belongs to the insect chemoreceptor superfamily. Gustatory receptor (GR) family.</text>
</comment>
<dbReference type="PANTHER" id="PTHR21143:SF104">
    <property type="entry name" value="GUSTATORY RECEPTOR 8A-RELATED"/>
    <property type="match status" value="1"/>
</dbReference>
<evidence type="ECO:0000313" key="9">
    <source>
        <dbReference type="EMBL" id="EJY57670.1"/>
    </source>
</evidence>
<proteinExistence type="inferred from homology"/>
<dbReference type="InterPro" id="IPR013604">
    <property type="entry name" value="7TM_chemorcpt"/>
</dbReference>
<feature type="transmembrane region" description="Helical" evidence="8">
    <location>
        <begin position="165"/>
        <end position="188"/>
    </location>
</feature>
<feature type="transmembrane region" description="Helical" evidence="8">
    <location>
        <begin position="344"/>
        <end position="367"/>
    </location>
</feature>
<dbReference type="PaxDb" id="7159-AAEL017565-PA"/>
<dbReference type="Pfam" id="PF08395">
    <property type="entry name" value="7tm_7"/>
    <property type="match status" value="1"/>
</dbReference>
<evidence type="ECO:0000256" key="8">
    <source>
        <dbReference type="RuleBase" id="RU363108"/>
    </source>
</evidence>
<dbReference type="AlphaFoldDB" id="J9HYV4"/>
<keyword evidence="3 8" id="KW-0812">Transmembrane</keyword>